<feature type="transmembrane region" description="Helical" evidence="1">
    <location>
        <begin position="55"/>
        <end position="75"/>
    </location>
</feature>
<keyword evidence="5" id="KW-1185">Reference proteome</keyword>
<dbReference type="AlphaFoldDB" id="A0A095BF67"/>
<evidence type="ECO:0000313" key="2">
    <source>
        <dbReference type="EMBL" id="ALB21354.1"/>
    </source>
</evidence>
<name>A0A095BF67_PISSA</name>
<dbReference type="EMBL" id="CP038908">
    <property type="protein sequence ID" value="QGO04303.1"/>
    <property type="molecule type" value="Genomic_DNA"/>
</dbReference>
<dbReference type="RefSeq" id="WP_016210247.1">
    <property type="nucleotide sequence ID" value="NZ_CP012413.1"/>
</dbReference>
<dbReference type="STRING" id="1238.AWJ11_00830"/>
<accession>A0A095BF67</accession>
<evidence type="ECO:0000313" key="4">
    <source>
        <dbReference type="Proteomes" id="UP000029558"/>
    </source>
</evidence>
<feature type="transmembrane region" description="Helical" evidence="1">
    <location>
        <begin position="12"/>
        <end position="35"/>
    </location>
</feature>
<reference evidence="2" key="2">
    <citation type="submission" date="2015-08" db="EMBL/GenBank/DDBJ databases">
        <title>Complete genome sequence of Piscirickettsia salmonis strain PM32597B1.</title>
        <authorList>
            <person name="Bohle H."/>
            <person name="Henriquez P."/>
            <person name="Navas E."/>
            <person name="Grothusen H."/>
            <person name="Bustamante F."/>
            <person name="Bustos P."/>
            <person name="Bustos P."/>
            <person name="Mancilla M."/>
        </authorList>
    </citation>
    <scope>NUCLEOTIDE SEQUENCE</scope>
    <source>
        <strain evidence="2">PM32597B1</strain>
    </source>
</reference>
<sequence>MISDVLNQISASAAHFSQILFYVNVILHFLFAAAIARDAGNLHKRGLPTQLVSGFVWAFATLLGGVWTALIYWLMHHSSLARR</sequence>
<evidence type="ECO:0000313" key="3">
    <source>
        <dbReference type="EMBL" id="QGO04303.1"/>
    </source>
</evidence>
<reference evidence="3 5" key="3">
    <citation type="submission" date="2019-04" db="EMBL/GenBank/DDBJ databases">
        <title>Complete genome sequencing of Piscirickettsia salmonis strain Psal-009.</title>
        <authorList>
            <person name="Schober I."/>
            <person name="Bunk B."/>
            <person name="Sproer C."/>
            <person name="Carril G.P."/>
            <person name="Riedel T."/>
            <person name="Flores-Herrera P.A."/>
            <person name="Nourdin-Galindo G."/>
            <person name="Marshall S.H."/>
            <person name="Overmann J."/>
        </authorList>
    </citation>
    <scope>NUCLEOTIDE SEQUENCE [LARGE SCALE GENOMIC DNA]</scope>
    <source>
        <strain evidence="3 5">Psal-009</strain>
    </source>
</reference>
<evidence type="ECO:0000256" key="1">
    <source>
        <dbReference type="SAM" id="Phobius"/>
    </source>
</evidence>
<keyword evidence="1" id="KW-0812">Transmembrane</keyword>
<protein>
    <submittedName>
        <fullName evidence="2">Membrane protein</fullName>
    </submittedName>
</protein>
<keyword evidence="1" id="KW-0472">Membrane</keyword>
<evidence type="ECO:0000313" key="5">
    <source>
        <dbReference type="Proteomes" id="UP000422232"/>
    </source>
</evidence>
<dbReference type="GeneID" id="66739365"/>
<dbReference type="Proteomes" id="UP000029558">
    <property type="component" value="Chromosome"/>
</dbReference>
<dbReference type="OrthoDB" id="5616117at2"/>
<reference evidence="2 4" key="1">
    <citation type="journal article" date="2014" name="Genome Announc.">
        <title>Comparative Genome Analysis of Two Isolates of the Fish Pathogen Piscirickettsia salmonis from Different Hosts Reveals Major Differences in Virulence-Associated Secretion Systems.</title>
        <authorList>
            <person name="Bohle H."/>
            <person name="Henriquez P."/>
            <person name="Grothusen H."/>
            <person name="Navas E."/>
            <person name="Sandoval A."/>
            <person name="Bustamante F."/>
            <person name="Bustos P."/>
            <person name="Mancilla M."/>
        </authorList>
    </citation>
    <scope>NUCLEOTIDE SEQUENCE [LARGE SCALE GENOMIC DNA]</scope>
    <source>
        <strain evidence="4">B1-32597</strain>
        <strain evidence="2">PM32597B1</strain>
    </source>
</reference>
<proteinExistence type="predicted"/>
<organism evidence="3 5">
    <name type="scientific">Piscirickettsia salmonis</name>
    <dbReference type="NCBI Taxonomy" id="1238"/>
    <lineage>
        <taxon>Bacteria</taxon>
        <taxon>Pseudomonadati</taxon>
        <taxon>Pseudomonadota</taxon>
        <taxon>Gammaproteobacteria</taxon>
        <taxon>Thiotrichales</taxon>
        <taxon>Piscirickettsiaceae</taxon>
        <taxon>Piscirickettsia</taxon>
    </lineage>
</organism>
<keyword evidence="1" id="KW-1133">Transmembrane helix</keyword>
<gene>
    <name evidence="2" type="ORF">KU39_168</name>
    <name evidence="3" type="ORF">Psal009_00163</name>
</gene>
<dbReference type="EMBL" id="CP012508">
    <property type="protein sequence ID" value="ALB21354.1"/>
    <property type="molecule type" value="Genomic_DNA"/>
</dbReference>
<dbReference type="Proteomes" id="UP000422232">
    <property type="component" value="Chromosome"/>
</dbReference>